<dbReference type="PROSITE" id="PS50926">
    <property type="entry name" value="TRAM"/>
    <property type="match status" value="1"/>
</dbReference>
<dbReference type="FunFam" id="2.40.50.1070:FF:000003">
    <property type="entry name" value="23S rRNA (Uracil-5-)-methyltransferase RumA"/>
    <property type="match status" value="1"/>
</dbReference>
<organism evidence="7 8">
    <name type="scientific">Ruminiclostridium cellulolyticum (strain ATCC 35319 / DSM 5812 / JCM 6584 / H10)</name>
    <name type="common">Clostridium cellulolyticum</name>
    <dbReference type="NCBI Taxonomy" id="394503"/>
    <lineage>
        <taxon>Bacteria</taxon>
        <taxon>Bacillati</taxon>
        <taxon>Bacillota</taxon>
        <taxon>Clostridia</taxon>
        <taxon>Eubacteriales</taxon>
        <taxon>Oscillospiraceae</taxon>
        <taxon>Ruminiclostridium</taxon>
    </lineage>
</organism>
<protein>
    <submittedName>
        <fullName evidence="7">RNA methyltransferase, TrmA family</fullName>
    </submittedName>
</protein>
<keyword evidence="2 4" id="KW-0808">Transferase</keyword>
<dbReference type="CDD" id="cd02440">
    <property type="entry name" value="AdoMet_MTases"/>
    <property type="match status" value="1"/>
</dbReference>
<dbReference type="Pfam" id="PF01938">
    <property type="entry name" value="TRAM"/>
    <property type="match status" value="1"/>
</dbReference>
<dbReference type="FunFam" id="2.40.50.140:FF:000097">
    <property type="entry name" value="23S rRNA (uracil(1939)-C(5))-methyltransferase RlmD"/>
    <property type="match status" value="1"/>
</dbReference>
<dbReference type="AlphaFoldDB" id="B8I862"/>
<dbReference type="InterPro" id="IPR012340">
    <property type="entry name" value="NA-bd_OB-fold"/>
</dbReference>
<dbReference type="STRING" id="394503.Ccel_2868"/>
<dbReference type="InterPro" id="IPR030391">
    <property type="entry name" value="MeTrfase_TrmA_CS"/>
</dbReference>
<dbReference type="RefSeq" id="WP_015926230.1">
    <property type="nucleotide sequence ID" value="NC_011898.1"/>
</dbReference>
<dbReference type="NCBIfam" id="TIGR00479">
    <property type="entry name" value="rumA"/>
    <property type="match status" value="1"/>
</dbReference>
<dbReference type="PROSITE" id="PS01230">
    <property type="entry name" value="TRMA_1"/>
    <property type="match status" value="1"/>
</dbReference>
<dbReference type="FunFam" id="3.40.50.150:FF:000009">
    <property type="entry name" value="23S rRNA (Uracil(1939)-C(5))-methyltransferase RlmD"/>
    <property type="match status" value="1"/>
</dbReference>
<keyword evidence="8" id="KW-1185">Reference proteome</keyword>
<evidence type="ECO:0000313" key="7">
    <source>
        <dbReference type="EMBL" id="ACL77162.1"/>
    </source>
</evidence>
<evidence type="ECO:0000256" key="1">
    <source>
        <dbReference type="ARBA" id="ARBA00022603"/>
    </source>
</evidence>
<feature type="binding site" evidence="4">
    <location>
        <position position="319"/>
    </location>
    <ligand>
        <name>S-adenosyl-L-methionine</name>
        <dbReference type="ChEBI" id="CHEBI:59789"/>
    </ligand>
</feature>
<evidence type="ECO:0000256" key="5">
    <source>
        <dbReference type="PROSITE-ProRule" id="PRU10015"/>
    </source>
</evidence>
<dbReference type="Gene3D" id="3.40.50.150">
    <property type="entry name" value="Vaccinia Virus protein VP39"/>
    <property type="match status" value="1"/>
</dbReference>
<feature type="active site" description="Nucleophile" evidence="4">
    <location>
        <position position="415"/>
    </location>
</feature>
<dbReference type="PANTHER" id="PTHR11061:SF30">
    <property type="entry name" value="TRNA (URACIL(54)-C(5))-METHYLTRANSFERASE"/>
    <property type="match status" value="1"/>
</dbReference>
<feature type="binding site" evidence="4">
    <location>
        <position position="388"/>
    </location>
    <ligand>
        <name>S-adenosyl-L-methionine</name>
        <dbReference type="ChEBI" id="CHEBI:59789"/>
    </ligand>
</feature>
<keyword evidence="1 4" id="KW-0489">Methyltransferase</keyword>
<dbReference type="eggNOG" id="COG2265">
    <property type="taxonomic scope" value="Bacteria"/>
</dbReference>
<dbReference type="InterPro" id="IPR029063">
    <property type="entry name" value="SAM-dependent_MTases_sf"/>
</dbReference>
<dbReference type="Pfam" id="PF05958">
    <property type="entry name" value="tRNA_U5-meth_tr"/>
    <property type="match status" value="1"/>
</dbReference>
<dbReference type="Gene3D" id="2.40.50.1070">
    <property type="match status" value="1"/>
</dbReference>
<proteinExistence type="inferred from homology"/>
<comment type="similarity">
    <text evidence="4">Belongs to the class I-like SAM-binding methyltransferase superfamily. RNA M5U methyltransferase family.</text>
</comment>
<evidence type="ECO:0000259" key="6">
    <source>
        <dbReference type="PROSITE" id="PS50926"/>
    </source>
</evidence>
<sequence length="460" mass="51750">MKQPSHKIFLQKKIYKMDITGLTHEGQGVGKIEGFVVFVDGVLPGENVDIKIVKQTKSYAVGRLVNINKPSENRIKPFCPVFDKCGGCAVQHMTYQAQLDFKKDTVLQNIRRIGGIQDVVVNDTIGMENPYKYRNKVQYPVGWDNGEITIGFYETRSHNIIDGSLCDIQPDESNKIRDIVRSFCKDAGIAIYDEKTGKGLLRHVMVRKGFRTNEIMVVLVINGDKLLKSDDLVKKLLEEFPDIKSIILNVNTKNTNIILGNKNICIYGQMYITDFIGSFKFEISPLSFFQVNPIQTEVLYEKALEYAGLSGNETVFDLYCGIGTISLYLSQRAKRVIGVEVVPDAISDARRNAELNGITNVEFLVGEAEKVIPDMYSQGVKADVVVVDPPRKGCDEVLLSTLVEMQPQRIVYVSCNPSTLARDLKYLTEHGFEVKEVQPVDMFPWTGHVECVVLMSRVEK</sequence>
<evidence type="ECO:0000256" key="4">
    <source>
        <dbReference type="PROSITE-ProRule" id="PRU01024"/>
    </source>
</evidence>
<name>B8I862_RUMCH</name>
<feature type="binding site" evidence="4">
    <location>
        <position position="340"/>
    </location>
    <ligand>
        <name>S-adenosyl-L-methionine</name>
        <dbReference type="ChEBI" id="CHEBI:59789"/>
    </ligand>
</feature>
<dbReference type="SUPFAM" id="SSF50249">
    <property type="entry name" value="Nucleic acid-binding proteins"/>
    <property type="match status" value="1"/>
</dbReference>
<evidence type="ECO:0000256" key="2">
    <source>
        <dbReference type="ARBA" id="ARBA00022679"/>
    </source>
</evidence>
<feature type="domain" description="TRAM" evidence="6">
    <location>
        <begin position="7"/>
        <end position="66"/>
    </location>
</feature>
<dbReference type="KEGG" id="cce:Ccel_2868"/>
<dbReference type="InterPro" id="IPR010280">
    <property type="entry name" value="U5_MeTrfase_fam"/>
</dbReference>
<gene>
    <name evidence="7" type="ordered locus">Ccel_2868</name>
</gene>
<feature type="binding site" evidence="4">
    <location>
        <position position="290"/>
    </location>
    <ligand>
        <name>S-adenosyl-L-methionine</name>
        <dbReference type="ChEBI" id="CHEBI:59789"/>
    </ligand>
</feature>
<dbReference type="Proteomes" id="UP000001349">
    <property type="component" value="Chromosome"/>
</dbReference>
<dbReference type="PANTHER" id="PTHR11061">
    <property type="entry name" value="RNA M5U METHYLTRANSFERASE"/>
    <property type="match status" value="1"/>
</dbReference>
<dbReference type="PROSITE" id="PS01231">
    <property type="entry name" value="TRMA_2"/>
    <property type="match status" value="1"/>
</dbReference>
<dbReference type="PROSITE" id="PS51687">
    <property type="entry name" value="SAM_MT_RNA_M5U"/>
    <property type="match status" value="1"/>
</dbReference>
<evidence type="ECO:0000313" key="8">
    <source>
        <dbReference type="Proteomes" id="UP000001349"/>
    </source>
</evidence>
<feature type="active site" evidence="5">
    <location>
        <position position="415"/>
    </location>
</feature>
<accession>B8I862</accession>
<dbReference type="SUPFAM" id="SSF53335">
    <property type="entry name" value="S-adenosyl-L-methionine-dependent methyltransferases"/>
    <property type="match status" value="1"/>
</dbReference>
<dbReference type="InterPro" id="IPR002792">
    <property type="entry name" value="TRAM_dom"/>
</dbReference>
<dbReference type="Gene3D" id="2.40.50.140">
    <property type="entry name" value="Nucleic acid-binding proteins"/>
    <property type="match status" value="1"/>
</dbReference>
<reference evidence="7 8" key="1">
    <citation type="submission" date="2009-01" db="EMBL/GenBank/DDBJ databases">
        <title>Complete sequence of Clostridium cellulolyticum H10.</title>
        <authorList>
            <consortium name="US DOE Joint Genome Institute"/>
            <person name="Lucas S."/>
            <person name="Copeland A."/>
            <person name="Lapidus A."/>
            <person name="Glavina del Rio T."/>
            <person name="Dalin E."/>
            <person name="Tice H."/>
            <person name="Bruce D."/>
            <person name="Goodwin L."/>
            <person name="Pitluck S."/>
            <person name="Chertkov O."/>
            <person name="Saunders E."/>
            <person name="Brettin T."/>
            <person name="Detter J.C."/>
            <person name="Han C."/>
            <person name="Larimer F."/>
            <person name="Land M."/>
            <person name="Hauser L."/>
            <person name="Kyrpides N."/>
            <person name="Ivanova N."/>
            <person name="Zhou J."/>
            <person name="Richardson P."/>
        </authorList>
    </citation>
    <scope>NUCLEOTIDE SEQUENCE [LARGE SCALE GENOMIC DNA]</scope>
    <source>
        <strain evidence="8">ATCC 35319 / DSM 5812 / JCM 6584 / H10</strain>
    </source>
</reference>
<keyword evidence="3 4" id="KW-0949">S-adenosyl-L-methionine</keyword>
<dbReference type="HOGENOM" id="CLU_014689_7_0_9"/>
<evidence type="ECO:0000256" key="3">
    <source>
        <dbReference type="ARBA" id="ARBA00022691"/>
    </source>
</evidence>
<dbReference type="InterPro" id="IPR030390">
    <property type="entry name" value="MeTrfase_TrmA_AS"/>
</dbReference>
<dbReference type="OrthoDB" id="9804590at2"/>
<dbReference type="GO" id="GO:0070041">
    <property type="term" value="F:rRNA (uridine-C5-)-methyltransferase activity"/>
    <property type="evidence" value="ECO:0007669"/>
    <property type="project" value="TreeGrafter"/>
</dbReference>
<dbReference type="GO" id="GO:0070475">
    <property type="term" value="P:rRNA base methylation"/>
    <property type="evidence" value="ECO:0007669"/>
    <property type="project" value="TreeGrafter"/>
</dbReference>
<dbReference type="EMBL" id="CP001348">
    <property type="protein sequence ID" value="ACL77162.1"/>
    <property type="molecule type" value="Genomic_DNA"/>
</dbReference>